<gene>
    <name evidence="1" type="ORF">UX25_C0004G0012</name>
</gene>
<organism evidence="1 2">
    <name type="scientific">Candidatus Woesebacteria bacterium GW2011_GWC2_45_9</name>
    <dbReference type="NCBI Taxonomy" id="1618589"/>
    <lineage>
        <taxon>Bacteria</taxon>
        <taxon>Candidatus Woeseibacteriota</taxon>
    </lineage>
</organism>
<comment type="caution">
    <text evidence="1">The sequence shown here is derived from an EMBL/GenBank/DDBJ whole genome shotgun (WGS) entry which is preliminary data.</text>
</comment>
<dbReference type="EMBL" id="LCLM01000004">
    <property type="protein sequence ID" value="KKU17645.1"/>
    <property type="molecule type" value="Genomic_DNA"/>
</dbReference>
<dbReference type="Proteomes" id="UP000034922">
    <property type="component" value="Unassembled WGS sequence"/>
</dbReference>
<accession>A0A0G1R9T5</accession>
<protein>
    <submittedName>
        <fullName evidence="1">Uncharacterized protein</fullName>
    </submittedName>
</protein>
<evidence type="ECO:0000313" key="2">
    <source>
        <dbReference type="Proteomes" id="UP000034922"/>
    </source>
</evidence>
<proteinExistence type="predicted"/>
<evidence type="ECO:0000313" key="1">
    <source>
        <dbReference type="EMBL" id="KKU17645.1"/>
    </source>
</evidence>
<sequence length="64" mass="7245">MTSTKMLQILIDGQAALRREMKEGHGSLRNEMREGFKKVNKRLDMIGREVFGEGNVANISPLIE</sequence>
<name>A0A0G1R9T5_9BACT</name>
<dbReference type="AlphaFoldDB" id="A0A0G1R9T5"/>
<reference evidence="1 2" key="1">
    <citation type="journal article" date="2015" name="Nature">
        <title>rRNA introns, odd ribosomes, and small enigmatic genomes across a large radiation of phyla.</title>
        <authorList>
            <person name="Brown C.T."/>
            <person name="Hug L.A."/>
            <person name="Thomas B.C."/>
            <person name="Sharon I."/>
            <person name="Castelle C.J."/>
            <person name="Singh A."/>
            <person name="Wilkins M.J."/>
            <person name="Williams K.H."/>
            <person name="Banfield J.F."/>
        </authorList>
    </citation>
    <scope>NUCLEOTIDE SEQUENCE [LARGE SCALE GENOMIC DNA]</scope>
</reference>